<proteinExistence type="predicted"/>
<keyword evidence="2" id="KW-0238">DNA-binding</keyword>
<dbReference type="Pfam" id="PF00072">
    <property type="entry name" value="Response_reg"/>
    <property type="match status" value="1"/>
</dbReference>
<reference evidence="6 7" key="1">
    <citation type="submission" date="2015-12" db="EMBL/GenBank/DDBJ databases">
        <title>Intraspecies pangenome expansion in the marine bacterium Alteromonas.</title>
        <authorList>
            <person name="Lopez-Perez M."/>
            <person name="Rodriguez-Valera F."/>
        </authorList>
    </citation>
    <scope>NUCLEOTIDE SEQUENCE [LARGE SCALE GENOMIC DNA]</scope>
    <source>
        <strain evidence="6 7">UM8</strain>
    </source>
</reference>
<dbReference type="SMART" id="SM00448">
    <property type="entry name" value="REC"/>
    <property type="match status" value="1"/>
</dbReference>
<keyword evidence="1 3" id="KW-0597">Phosphoprotein</keyword>
<dbReference type="InterPro" id="IPR000792">
    <property type="entry name" value="Tscrpt_reg_LuxR_C"/>
</dbReference>
<organism evidence="6 7">
    <name type="scientific">Alteromonas mediterranea</name>
    <dbReference type="NCBI Taxonomy" id="314275"/>
    <lineage>
        <taxon>Bacteria</taxon>
        <taxon>Pseudomonadati</taxon>
        <taxon>Pseudomonadota</taxon>
        <taxon>Gammaproteobacteria</taxon>
        <taxon>Alteromonadales</taxon>
        <taxon>Alteromonadaceae</taxon>
        <taxon>Alteromonas/Salinimonas group</taxon>
        <taxon>Alteromonas</taxon>
    </lineage>
</organism>
<feature type="domain" description="HTH luxR-type" evidence="4">
    <location>
        <begin position="136"/>
        <end position="201"/>
    </location>
</feature>
<dbReference type="EMBL" id="CP013928">
    <property type="protein sequence ID" value="AMJ79747.1"/>
    <property type="molecule type" value="Genomic_DNA"/>
</dbReference>
<evidence type="ECO:0000259" key="4">
    <source>
        <dbReference type="PROSITE" id="PS50043"/>
    </source>
</evidence>
<dbReference type="PROSITE" id="PS50110">
    <property type="entry name" value="RESPONSE_REGULATORY"/>
    <property type="match status" value="1"/>
</dbReference>
<accession>A0AAC9AE14</accession>
<dbReference type="SMART" id="SM00421">
    <property type="entry name" value="HTH_LUXR"/>
    <property type="match status" value="1"/>
</dbReference>
<evidence type="ECO:0000256" key="2">
    <source>
        <dbReference type="ARBA" id="ARBA00023125"/>
    </source>
</evidence>
<evidence type="ECO:0000313" key="6">
    <source>
        <dbReference type="EMBL" id="AMJ79747.1"/>
    </source>
</evidence>
<name>A0AAC9AE14_9ALTE</name>
<dbReference type="CDD" id="cd06170">
    <property type="entry name" value="LuxR_C_like"/>
    <property type="match status" value="1"/>
</dbReference>
<evidence type="ECO:0000259" key="5">
    <source>
        <dbReference type="PROSITE" id="PS50110"/>
    </source>
</evidence>
<dbReference type="Gene3D" id="3.40.50.2300">
    <property type="match status" value="1"/>
</dbReference>
<dbReference type="PANTHER" id="PTHR43214:SF43">
    <property type="entry name" value="TWO-COMPONENT RESPONSE REGULATOR"/>
    <property type="match status" value="1"/>
</dbReference>
<evidence type="ECO:0000256" key="3">
    <source>
        <dbReference type="PROSITE-ProRule" id="PRU00169"/>
    </source>
</evidence>
<feature type="domain" description="Response regulatory" evidence="5">
    <location>
        <begin position="2"/>
        <end position="118"/>
    </location>
</feature>
<sequence>MNILIIDDHEIVRDGIKALIEQEYGWHVVYAVDSIGALPSYASFDEVDVAILDISLVNESGFDTLVKIKQQAPFVKCLMLSMYEHVGYISKALELGADGYVTKNAATKELMDSLESLERDENYLSSDISKKLAFGDKCLTSLLTDREKEIFLLLAKGFQPKQIAYHIDTAPKTVMVHRTNIYKKLNVTSQFGLLRIALEIGYLDVYDVINDDALIKTI</sequence>
<dbReference type="SUPFAM" id="SSF46894">
    <property type="entry name" value="C-terminal effector domain of the bipartite response regulators"/>
    <property type="match status" value="1"/>
</dbReference>
<dbReference type="PANTHER" id="PTHR43214">
    <property type="entry name" value="TWO-COMPONENT RESPONSE REGULATOR"/>
    <property type="match status" value="1"/>
</dbReference>
<dbReference type="InterPro" id="IPR016032">
    <property type="entry name" value="Sig_transdc_resp-reg_C-effctor"/>
</dbReference>
<dbReference type="InterPro" id="IPR011006">
    <property type="entry name" value="CheY-like_superfamily"/>
</dbReference>
<dbReference type="PROSITE" id="PS50043">
    <property type="entry name" value="HTH_LUXR_2"/>
    <property type="match status" value="1"/>
</dbReference>
<dbReference type="PRINTS" id="PR00038">
    <property type="entry name" value="HTHLUXR"/>
</dbReference>
<dbReference type="Pfam" id="PF00196">
    <property type="entry name" value="GerE"/>
    <property type="match status" value="1"/>
</dbReference>
<dbReference type="InterPro" id="IPR058245">
    <property type="entry name" value="NreC/VraR/RcsB-like_REC"/>
</dbReference>
<dbReference type="GO" id="GO:0000160">
    <property type="term" value="P:phosphorelay signal transduction system"/>
    <property type="evidence" value="ECO:0007669"/>
    <property type="project" value="InterPro"/>
</dbReference>
<dbReference type="InterPro" id="IPR001789">
    <property type="entry name" value="Sig_transdc_resp-reg_receiver"/>
</dbReference>
<dbReference type="RefSeq" id="WP_015068035.1">
    <property type="nucleotide sequence ID" value="NZ_CAXGIV010000041.1"/>
</dbReference>
<feature type="modified residue" description="4-aspartylphosphate" evidence="3">
    <location>
        <position position="53"/>
    </location>
</feature>
<dbReference type="Proteomes" id="UP000061468">
    <property type="component" value="Chromosome"/>
</dbReference>
<evidence type="ECO:0000256" key="1">
    <source>
        <dbReference type="ARBA" id="ARBA00022553"/>
    </source>
</evidence>
<dbReference type="InterPro" id="IPR039420">
    <property type="entry name" value="WalR-like"/>
</dbReference>
<dbReference type="SUPFAM" id="SSF52172">
    <property type="entry name" value="CheY-like"/>
    <property type="match status" value="1"/>
</dbReference>
<protein>
    <submittedName>
        <fullName evidence="6">Two-component system response regulator</fullName>
    </submittedName>
</protein>
<dbReference type="CDD" id="cd17535">
    <property type="entry name" value="REC_NarL-like"/>
    <property type="match status" value="1"/>
</dbReference>
<dbReference type="GO" id="GO:0006355">
    <property type="term" value="P:regulation of DNA-templated transcription"/>
    <property type="evidence" value="ECO:0007669"/>
    <property type="project" value="InterPro"/>
</dbReference>
<gene>
    <name evidence="6" type="ORF">AV942_16345</name>
</gene>
<dbReference type="GO" id="GO:0003677">
    <property type="term" value="F:DNA binding"/>
    <property type="evidence" value="ECO:0007669"/>
    <property type="project" value="UniProtKB-KW"/>
</dbReference>
<dbReference type="AlphaFoldDB" id="A0AAC9AE14"/>
<evidence type="ECO:0000313" key="7">
    <source>
        <dbReference type="Proteomes" id="UP000061468"/>
    </source>
</evidence>